<reference evidence="3 4" key="1">
    <citation type="submission" date="2018-06" db="EMBL/GenBank/DDBJ databases">
        <title>Sphaerisporangium craniellae sp. nov., isolated from a marine sponge in the South China Sea.</title>
        <authorList>
            <person name="Li L."/>
        </authorList>
    </citation>
    <scope>NUCLEOTIDE SEQUENCE [LARGE SCALE GENOMIC DNA]</scope>
    <source>
        <strain evidence="3 4">LHW63015</strain>
    </source>
</reference>
<evidence type="ECO:0000313" key="3">
    <source>
        <dbReference type="EMBL" id="RBQ17144.1"/>
    </source>
</evidence>
<keyword evidence="1" id="KW-0808">Transferase</keyword>
<comment type="caution">
    <text evidence="3">The sequence shown here is derived from an EMBL/GenBank/DDBJ whole genome shotgun (WGS) entry which is preliminary data.</text>
</comment>
<proteinExistence type="predicted"/>
<name>A0A366LV03_9ACTN</name>
<dbReference type="InterPro" id="IPR036890">
    <property type="entry name" value="HATPase_C_sf"/>
</dbReference>
<dbReference type="PANTHER" id="PTHR35526">
    <property type="entry name" value="ANTI-SIGMA-F FACTOR RSBW-RELATED"/>
    <property type="match status" value="1"/>
</dbReference>
<dbReference type="EMBL" id="QMEY01000013">
    <property type="protein sequence ID" value="RBQ17144.1"/>
    <property type="molecule type" value="Genomic_DNA"/>
</dbReference>
<evidence type="ECO:0000259" key="2">
    <source>
        <dbReference type="Pfam" id="PF13581"/>
    </source>
</evidence>
<organism evidence="3 4">
    <name type="scientific">Spongiactinospora rosea</name>
    <dbReference type="NCBI Taxonomy" id="2248750"/>
    <lineage>
        <taxon>Bacteria</taxon>
        <taxon>Bacillati</taxon>
        <taxon>Actinomycetota</taxon>
        <taxon>Actinomycetes</taxon>
        <taxon>Streptosporangiales</taxon>
        <taxon>Streptosporangiaceae</taxon>
        <taxon>Spongiactinospora</taxon>
    </lineage>
</organism>
<accession>A0A366LV03</accession>
<dbReference type="Pfam" id="PF13581">
    <property type="entry name" value="HATPase_c_2"/>
    <property type="match status" value="1"/>
</dbReference>
<keyword evidence="4" id="KW-1185">Reference proteome</keyword>
<dbReference type="SUPFAM" id="SSF55874">
    <property type="entry name" value="ATPase domain of HSP90 chaperone/DNA topoisomerase II/histidine kinase"/>
    <property type="match status" value="1"/>
</dbReference>
<dbReference type="InterPro" id="IPR003594">
    <property type="entry name" value="HATPase_dom"/>
</dbReference>
<gene>
    <name evidence="3" type="ORF">DP939_27090</name>
</gene>
<dbReference type="Gene3D" id="3.30.565.10">
    <property type="entry name" value="Histidine kinase-like ATPase, C-terminal domain"/>
    <property type="match status" value="1"/>
</dbReference>
<dbReference type="Proteomes" id="UP000253303">
    <property type="component" value="Unassembled WGS sequence"/>
</dbReference>
<dbReference type="PANTHER" id="PTHR35526:SF3">
    <property type="entry name" value="ANTI-SIGMA-F FACTOR RSBW"/>
    <property type="match status" value="1"/>
</dbReference>
<feature type="domain" description="Histidine kinase/HSP90-like ATPase" evidence="2">
    <location>
        <begin position="22"/>
        <end position="132"/>
    </location>
</feature>
<evidence type="ECO:0000256" key="1">
    <source>
        <dbReference type="ARBA" id="ARBA00022527"/>
    </source>
</evidence>
<dbReference type="InterPro" id="IPR050267">
    <property type="entry name" value="Anti-sigma-factor_SerPK"/>
</dbReference>
<protein>
    <recommendedName>
        <fullName evidence="2">Histidine kinase/HSP90-like ATPase domain-containing protein</fullName>
    </recommendedName>
</protein>
<keyword evidence="1" id="KW-0418">Kinase</keyword>
<keyword evidence="1" id="KW-0723">Serine/threonine-protein kinase</keyword>
<dbReference type="AlphaFoldDB" id="A0A366LV03"/>
<dbReference type="GO" id="GO:0004674">
    <property type="term" value="F:protein serine/threonine kinase activity"/>
    <property type="evidence" value="ECO:0007669"/>
    <property type="project" value="UniProtKB-KW"/>
</dbReference>
<evidence type="ECO:0000313" key="4">
    <source>
        <dbReference type="Proteomes" id="UP000253303"/>
    </source>
</evidence>
<sequence>MPMPSPTESPILRHDALTLIALPNSIHIGRTYATAVLRGWGHLDDDFLADAQLVVSELLTNAVDALGFTDPRVVITARAVVRIYLSELSDCVLIEVWDPHPRIPHPRGMPPPDALRGRGLEIVRHLTRDSGYSVLPDGAHAGGKIVFATLPFPQEEPPRAP</sequence>
<dbReference type="CDD" id="cd16936">
    <property type="entry name" value="HATPase_RsbW-like"/>
    <property type="match status" value="1"/>
</dbReference>